<dbReference type="Pfam" id="PF03009">
    <property type="entry name" value="GDPD"/>
    <property type="match status" value="1"/>
</dbReference>
<dbReference type="InterPro" id="IPR017946">
    <property type="entry name" value="PLC-like_Pdiesterase_TIM-brl"/>
</dbReference>
<dbReference type="PANTHER" id="PTHR46211:SF14">
    <property type="entry name" value="GLYCEROPHOSPHODIESTER PHOSPHODIESTERASE"/>
    <property type="match status" value="1"/>
</dbReference>
<dbReference type="PANTHER" id="PTHR46211">
    <property type="entry name" value="GLYCEROPHOSPHORYL DIESTER PHOSPHODIESTERASE"/>
    <property type="match status" value="1"/>
</dbReference>
<dbReference type="EMBL" id="LC066377">
    <property type="protein sequence ID" value="BAT28391.1"/>
    <property type="molecule type" value="Genomic_DNA"/>
</dbReference>
<dbReference type="GO" id="GO:0008081">
    <property type="term" value="F:phosphoric diester hydrolase activity"/>
    <property type="evidence" value="ECO:0007669"/>
    <property type="project" value="InterPro"/>
</dbReference>
<evidence type="ECO:0000256" key="1">
    <source>
        <dbReference type="SAM" id="MobiDB-lite"/>
    </source>
</evidence>
<evidence type="ECO:0000259" key="2">
    <source>
        <dbReference type="PROSITE" id="PS51704"/>
    </source>
</evidence>
<dbReference type="Gene3D" id="3.20.20.190">
    <property type="entry name" value="Phosphatidylinositol (PI) phosphodiesterase"/>
    <property type="match status" value="1"/>
</dbReference>
<feature type="region of interest" description="Disordered" evidence="1">
    <location>
        <begin position="228"/>
        <end position="247"/>
    </location>
</feature>
<name>A0A0P0Z2V8_9HYPH</name>
<dbReference type="AlphaFoldDB" id="A0A0P0Z2V8"/>
<organism evidence="3">
    <name type="scientific">Aureimonas frigidaquae</name>
    <dbReference type="NCBI Taxonomy" id="424757"/>
    <lineage>
        <taxon>Bacteria</taxon>
        <taxon>Pseudomonadati</taxon>
        <taxon>Pseudomonadota</taxon>
        <taxon>Alphaproteobacteria</taxon>
        <taxon>Hyphomicrobiales</taxon>
        <taxon>Aurantimonadaceae</taxon>
        <taxon>Aureimonas</taxon>
    </lineage>
</organism>
<reference evidence="3" key="1">
    <citation type="journal article" date="2015" name="Proc. Natl. Acad. Sci. U.S.A.">
        <title>Bacterial clade with the ribosomal RNA operon on a small plasmid rather than the chromosome.</title>
        <authorList>
            <person name="Anda M."/>
            <person name="Ohtsubo Y."/>
            <person name="Okubo T."/>
            <person name="Sugawara M."/>
            <person name="Nagata Y."/>
            <person name="Tsuda M."/>
            <person name="Minamisawa K."/>
            <person name="Mitsui H."/>
        </authorList>
    </citation>
    <scope>NUCLEOTIDE SEQUENCE</scope>
    <source>
        <strain evidence="3">JCM 14755</strain>
    </source>
</reference>
<dbReference type="InterPro" id="IPR030395">
    <property type="entry name" value="GP_PDE_dom"/>
</dbReference>
<evidence type="ECO:0000313" key="3">
    <source>
        <dbReference type="EMBL" id="BAT28391.1"/>
    </source>
</evidence>
<accession>A0A0P0Z2V8</accession>
<dbReference type="GO" id="GO:0006629">
    <property type="term" value="P:lipid metabolic process"/>
    <property type="evidence" value="ECO:0007669"/>
    <property type="project" value="InterPro"/>
</dbReference>
<sequence>MPDPLTPMAALAFLTERPIAHRGLHDGNHRVAENSMAAFRAALSHGFAIECDVHIAADGIPVVFHDHDLQRMTGQAGTVGAVTAKALSQARLAGTQDHVPTLQELLSLVAGRVPLVVELKGSDAATDSGYAAALRPVLQDYSGPLALMSFDDWLVDQALTLGPPVGLTAEGTRPELLARHRSVFERGCSFVSYNVHHMPNSFVDWVRQDRHLPVISWTVRTPDDVERSRRHADQMTFEGFTPDPSAA</sequence>
<proteinExistence type="predicted"/>
<dbReference type="PROSITE" id="PS51704">
    <property type="entry name" value="GP_PDE"/>
    <property type="match status" value="1"/>
</dbReference>
<dbReference type="SUPFAM" id="SSF51695">
    <property type="entry name" value="PLC-like phosphodiesterases"/>
    <property type="match status" value="1"/>
</dbReference>
<feature type="domain" description="GP-PDE" evidence="2">
    <location>
        <begin position="16"/>
        <end position="247"/>
    </location>
</feature>
<protein>
    <submittedName>
        <fullName evidence="3">Putative glycerophosphoryl diester phosphodiesterase</fullName>
    </submittedName>
</protein>